<feature type="transmembrane region" description="Helical" evidence="1">
    <location>
        <begin position="12"/>
        <end position="34"/>
    </location>
</feature>
<protein>
    <recommendedName>
        <fullName evidence="2">Putative amidase domain-containing protein</fullName>
    </recommendedName>
</protein>
<dbReference type="Pfam" id="PF12671">
    <property type="entry name" value="Amidase_6"/>
    <property type="match status" value="1"/>
</dbReference>
<dbReference type="PANTHER" id="PTHR40032">
    <property type="entry name" value="EXPORTED PROTEIN-RELATED"/>
    <property type="match status" value="1"/>
</dbReference>
<keyword evidence="1" id="KW-0472">Membrane</keyword>
<gene>
    <name evidence="3" type="ORF">SDC9_75179</name>
</gene>
<evidence type="ECO:0000313" key="3">
    <source>
        <dbReference type="EMBL" id="MPM28652.1"/>
    </source>
</evidence>
<accession>A0A644YJ45</accession>
<sequence length="421" mass="48196">MKNIFKDLEKKKVLIAISYALFSIFLVGNFIFFISKTSTSSFVPSVFFSEGYDNEPIANVGTFITDADENVESSIISFLNDLYDTRNESFTTGNVEELYKFYDTSQTFSCYSLNHEFKRIAYLRDWANERDVTFKNIESIPKIKALKIKDNTYNLTLSEEYKFDYIYNNVPEKVNSFGVSLIHTLELKEFGKSFIVTKDYYQDCFEGGLEGYNFNLTEKNIPLTKFKTYNLNFNIDDSTEYSGIYNRKAAVDYANKYSGVSLSTNLNNTYNSNYYTYVAGSGNSTNFISQCLADNIEGGGLSQDKDWSYKYTVSKGVMASDTWVNSEKLLDYLLSSNKAFVSFSGTFDEILKNMSSSNDKIKIGDLIMYKYGDYIEHSAIITGFDNFGYPLVNSNSIDKYKIPFDLGWKNSSCEFYVVSLR</sequence>
<evidence type="ECO:0000256" key="1">
    <source>
        <dbReference type="SAM" id="Phobius"/>
    </source>
</evidence>
<dbReference type="EMBL" id="VSSQ01005312">
    <property type="protein sequence ID" value="MPM28652.1"/>
    <property type="molecule type" value="Genomic_DNA"/>
</dbReference>
<dbReference type="PANTHER" id="PTHR40032:SF1">
    <property type="entry name" value="EXPORTED PROTEIN"/>
    <property type="match status" value="1"/>
</dbReference>
<proteinExistence type="predicted"/>
<dbReference type="AlphaFoldDB" id="A0A644YJ45"/>
<organism evidence="3">
    <name type="scientific">bioreactor metagenome</name>
    <dbReference type="NCBI Taxonomy" id="1076179"/>
    <lineage>
        <taxon>unclassified sequences</taxon>
        <taxon>metagenomes</taxon>
        <taxon>ecological metagenomes</taxon>
    </lineage>
</organism>
<keyword evidence="1" id="KW-0812">Transmembrane</keyword>
<keyword evidence="1" id="KW-1133">Transmembrane helix</keyword>
<feature type="domain" description="Putative amidase" evidence="2">
    <location>
        <begin position="245"/>
        <end position="417"/>
    </location>
</feature>
<evidence type="ECO:0000259" key="2">
    <source>
        <dbReference type="Pfam" id="PF12671"/>
    </source>
</evidence>
<comment type="caution">
    <text evidence="3">The sequence shown here is derived from an EMBL/GenBank/DDBJ whole genome shotgun (WGS) entry which is preliminary data.</text>
</comment>
<reference evidence="3" key="1">
    <citation type="submission" date="2019-08" db="EMBL/GenBank/DDBJ databases">
        <authorList>
            <person name="Kucharzyk K."/>
            <person name="Murdoch R.W."/>
            <person name="Higgins S."/>
            <person name="Loffler F."/>
        </authorList>
    </citation>
    <scope>NUCLEOTIDE SEQUENCE</scope>
</reference>
<name>A0A644YJ45_9ZZZZ</name>
<dbReference type="InterPro" id="IPR024301">
    <property type="entry name" value="Amidase_6"/>
</dbReference>